<organism evidence="4 5">
    <name type="scientific">Streptantibioticus silvisoli</name>
    <dbReference type="NCBI Taxonomy" id="2705255"/>
    <lineage>
        <taxon>Bacteria</taxon>
        <taxon>Bacillati</taxon>
        <taxon>Actinomycetota</taxon>
        <taxon>Actinomycetes</taxon>
        <taxon>Kitasatosporales</taxon>
        <taxon>Streptomycetaceae</taxon>
        <taxon>Streptantibioticus</taxon>
    </lineage>
</organism>
<dbReference type="Pfam" id="PF23544">
    <property type="entry name" value="AtuA_ferredoxin"/>
    <property type="match status" value="1"/>
</dbReference>
<feature type="region of interest" description="Disordered" evidence="1">
    <location>
        <begin position="436"/>
        <end position="499"/>
    </location>
</feature>
<dbReference type="PANTHER" id="PTHR47585:SF1">
    <property type="entry name" value="DUF1446 DOMAIN-CONTAINING PROTEIN"/>
    <property type="match status" value="1"/>
</dbReference>
<protein>
    <submittedName>
        <fullName evidence="4">DUF1446 domain-containing protein</fullName>
    </submittedName>
</protein>
<dbReference type="EMBL" id="JAAGKO020000074">
    <property type="protein sequence ID" value="MDI5967134.1"/>
    <property type="molecule type" value="Genomic_DNA"/>
</dbReference>
<dbReference type="Proteomes" id="UP001156398">
    <property type="component" value="Unassembled WGS sequence"/>
</dbReference>
<sequence>MLRIANCSGFYGDRLSAAREMVEGGPVDVLTGDYLAELTMLILWKARRRDPDTGYAVSFLAQMGDVLGTCLARGTRIVVNAGGLNPAGLAARLRELAAAAGLAPNVAHVEGDDLMPRLAELATGGEPLAHLRTGRALADAAADGVVPLTANAYLGSWGITEALRAGADVVVCGRVTDAALVTGPAAWAYDWAPDDWDRMAGAVAAGHVLECGAQATGGNYAFFTEIERPVRPGFPLAEVYADGSCVITKHPGTGGAVTTETVTAQLLYEIGSPAYPGPDVVARFDTATLTPDGPDRVRITGVRGGPAPDTLKVCVNHVGGHRNSAVFVLTGLDLAAKERFAVDSVLDAVGGRDRFAVFDTRTEPCEGGSRLTVTVMDPDPDRVGRPFFGAVAGIALSGYPGLHLDHASPRPTEYGVHWPALIAADAVHATVVLSDGTRLPAPEPPRTRYGAGGSGGGAGSGAGASGGEVGSGGAMGSGEVASGEGASGGEVGSGGAVGSGEVGSGGAVAEGAGADDAAGADVADANGADALTGPEGGEGLVTAPLGLLAGARSGDKGGDANVGLWARDDAGYAWLRRYLDVARLRELLPEAADLEVERHELPNLRAVNFVIHDLLGDGVAASTRADPQAKSLGEYLRARTVTVPAVLLAGQDHATDGQCTG</sequence>
<evidence type="ECO:0000259" key="3">
    <source>
        <dbReference type="Pfam" id="PF23544"/>
    </source>
</evidence>
<gene>
    <name evidence="4" type="ORF">POF43_031155</name>
</gene>
<dbReference type="Pfam" id="PF07287">
    <property type="entry name" value="AtuA"/>
    <property type="match status" value="1"/>
</dbReference>
<reference evidence="4 5" key="1">
    <citation type="submission" date="2023-05" db="EMBL/GenBank/DDBJ databases">
        <title>Streptantibioticus silvisoli sp. nov., acidotolerant actinomycetes 1 from pine litter.</title>
        <authorList>
            <person name="Swiecimska M."/>
            <person name="Golinska P."/>
            <person name="Sangal V."/>
            <person name="Wachnowicz B."/>
            <person name="Goodfellow M."/>
        </authorList>
    </citation>
    <scope>NUCLEOTIDE SEQUENCE [LARGE SCALE GENOMIC DNA]</scope>
    <source>
        <strain evidence="4 5">SL54</strain>
    </source>
</reference>
<proteinExistence type="predicted"/>
<dbReference type="RefSeq" id="WP_282704881.1">
    <property type="nucleotide sequence ID" value="NZ_JAAGKO020000074.1"/>
</dbReference>
<feature type="domain" description="Acyclic terpene utilisation N-terminal" evidence="2">
    <location>
        <begin position="2"/>
        <end position="432"/>
    </location>
</feature>
<dbReference type="InterPro" id="IPR010839">
    <property type="entry name" value="AtuA_N"/>
</dbReference>
<evidence type="ECO:0000313" key="4">
    <source>
        <dbReference type="EMBL" id="MDI5967134.1"/>
    </source>
</evidence>
<accession>A0ABT6W902</accession>
<keyword evidence="5" id="KW-1185">Reference proteome</keyword>
<feature type="compositionally biased region" description="Gly residues" evidence="1">
    <location>
        <begin position="450"/>
        <end position="476"/>
    </location>
</feature>
<dbReference type="InterPro" id="IPR056362">
    <property type="entry name" value="AtuA-like_ferredoxin_dom"/>
</dbReference>
<evidence type="ECO:0000259" key="2">
    <source>
        <dbReference type="Pfam" id="PF07287"/>
    </source>
</evidence>
<feature type="domain" description="AtuA-like ferredoxin-fold" evidence="3">
    <location>
        <begin position="544"/>
        <end position="640"/>
    </location>
</feature>
<feature type="compositionally biased region" description="Gly residues" evidence="1">
    <location>
        <begin position="485"/>
        <end position="499"/>
    </location>
</feature>
<evidence type="ECO:0000256" key="1">
    <source>
        <dbReference type="SAM" id="MobiDB-lite"/>
    </source>
</evidence>
<evidence type="ECO:0000313" key="5">
    <source>
        <dbReference type="Proteomes" id="UP001156398"/>
    </source>
</evidence>
<dbReference type="PANTHER" id="PTHR47585">
    <property type="match status" value="1"/>
</dbReference>
<name>A0ABT6W902_9ACTN</name>
<comment type="caution">
    <text evidence="4">The sequence shown here is derived from an EMBL/GenBank/DDBJ whole genome shotgun (WGS) entry which is preliminary data.</text>
</comment>